<evidence type="ECO:0000256" key="22">
    <source>
        <dbReference type="SAM" id="MobiDB-lite"/>
    </source>
</evidence>
<dbReference type="EC" id="3.4.17.24" evidence="17"/>
<keyword evidence="25" id="KW-1185">Reference proteome</keyword>
<dbReference type="Proteomes" id="UP001472866">
    <property type="component" value="Chromosome 02"/>
</dbReference>
<dbReference type="CDD" id="cd06236">
    <property type="entry name" value="M14_AGBL5_like"/>
    <property type="match status" value="1"/>
</dbReference>
<evidence type="ECO:0000256" key="19">
    <source>
        <dbReference type="ARBA" id="ARBA00032928"/>
    </source>
</evidence>
<evidence type="ECO:0000256" key="3">
    <source>
        <dbReference type="ARBA" id="ARBA00004186"/>
    </source>
</evidence>
<evidence type="ECO:0000256" key="17">
    <source>
        <dbReference type="ARBA" id="ARBA00026108"/>
    </source>
</evidence>
<evidence type="ECO:0000313" key="24">
    <source>
        <dbReference type="EMBL" id="WZN59760.1"/>
    </source>
</evidence>
<evidence type="ECO:0000256" key="14">
    <source>
        <dbReference type="ARBA" id="ARBA00024141"/>
    </source>
</evidence>
<feature type="region of interest" description="Disordered" evidence="22">
    <location>
        <begin position="530"/>
        <end position="568"/>
    </location>
</feature>
<comment type="catalytic activity">
    <reaction evidence="16">
        <text>C-terminal L-alpha-aminoacyl-L-glutamyl-[tubulin] + H2O = C-terminal L-alpha-aminoacyl-[tubulin] + L-glutamate</text>
        <dbReference type="Rhea" id="RHEA:63796"/>
        <dbReference type="Rhea" id="RHEA-COMP:16436"/>
        <dbReference type="Rhea" id="RHEA-COMP:16437"/>
        <dbReference type="ChEBI" id="CHEBI:15377"/>
        <dbReference type="ChEBI" id="CHEBI:29985"/>
        <dbReference type="ChEBI" id="CHEBI:90782"/>
        <dbReference type="ChEBI" id="CHEBI:149556"/>
        <dbReference type="EC" id="3.4.17.24"/>
    </reaction>
    <physiologicalReaction direction="left-to-right" evidence="16">
        <dbReference type="Rhea" id="RHEA:63797"/>
    </physiologicalReaction>
</comment>
<evidence type="ECO:0000256" key="21">
    <source>
        <dbReference type="PROSITE-ProRule" id="PRU01379"/>
    </source>
</evidence>
<dbReference type="SUPFAM" id="SSF53187">
    <property type="entry name" value="Zn-dependent exopeptidases"/>
    <property type="match status" value="1"/>
</dbReference>
<dbReference type="PANTHER" id="PTHR12756">
    <property type="entry name" value="CYTOSOLIC CARBOXYPEPTIDASE"/>
    <property type="match status" value="1"/>
</dbReference>
<dbReference type="Gene3D" id="2.60.40.3120">
    <property type="match status" value="1"/>
</dbReference>
<keyword evidence="13" id="KW-0539">Nucleus</keyword>
<protein>
    <recommendedName>
        <fullName evidence="14">Cytosolic carboxypeptidase-like protein 5</fullName>
        <ecNumber evidence="17">3.4.17.24</ecNumber>
    </recommendedName>
    <alternativeName>
        <fullName evidence="19">ATP/GTP-binding protein-like 5</fullName>
    </alternativeName>
    <alternativeName>
        <fullName evidence="18">Protein deglutamylase CCP5</fullName>
    </alternativeName>
</protein>
<evidence type="ECO:0000256" key="6">
    <source>
        <dbReference type="ARBA" id="ARBA00022490"/>
    </source>
</evidence>
<evidence type="ECO:0000256" key="13">
    <source>
        <dbReference type="ARBA" id="ARBA00023242"/>
    </source>
</evidence>
<comment type="subcellular location">
    <subcellularLocation>
        <location evidence="3">Cytoplasm</location>
        <location evidence="3">Cytoskeleton</location>
        <location evidence="3">Spindle</location>
    </subcellularLocation>
    <subcellularLocation>
        <location evidence="4">Midbody</location>
    </subcellularLocation>
    <subcellularLocation>
        <location evidence="2">Nucleus</location>
    </subcellularLocation>
</comment>
<comment type="catalytic activity">
    <reaction evidence="20">
        <text>gamma-L-glutamyl-L-glutamyl-[protein] + H2O = L-glutamyl-[protein] + L-glutamate</text>
        <dbReference type="Rhea" id="RHEA:60152"/>
        <dbReference type="Rhea" id="RHEA-COMP:10208"/>
        <dbReference type="Rhea" id="RHEA-COMP:15517"/>
        <dbReference type="ChEBI" id="CHEBI:15377"/>
        <dbReference type="ChEBI" id="CHEBI:29973"/>
        <dbReference type="ChEBI" id="CHEBI:29985"/>
        <dbReference type="ChEBI" id="CHEBI:143622"/>
    </reaction>
    <physiologicalReaction direction="left-to-right" evidence="20">
        <dbReference type="Rhea" id="RHEA:60153"/>
    </physiologicalReaction>
</comment>
<comment type="cofactor">
    <cofactor evidence="1">
        <name>Zn(2+)</name>
        <dbReference type="ChEBI" id="CHEBI:29105"/>
    </cofactor>
</comment>
<evidence type="ECO:0000256" key="5">
    <source>
        <dbReference type="ARBA" id="ARBA00005988"/>
    </source>
</evidence>
<dbReference type="Pfam" id="PF00246">
    <property type="entry name" value="Peptidase_M14"/>
    <property type="match status" value="1"/>
</dbReference>
<organism evidence="24 25">
    <name type="scientific">Chloropicon roscoffensis</name>
    <dbReference type="NCBI Taxonomy" id="1461544"/>
    <lineage>
        <taxon>Eukaryota</taxon>
        <taxon>Viridiplantae</taxon>
        <taxon>Chlorophyta</taxon>
        <taxon>Chloropicophyceae</taxon>
        <taxon>Chloropicales</taxon>
        <taxon>Chloropicaceae</taxon>
        <taxon>Chloropicon</taxon>
    </lineage>
</organism>
<keyword evidence="11" id="KW-0482">Metalloprotease</keyword>
<dbReference type="GO" id="GO:0006508">
    <property type="term" value="P:proteolysis"/>
    <property type="evidence" value="ECO:0007669"/>
    <property type="project" value="UniProtKB-KW"/>
</dbReference>
<feature type="region of interest" description="Disordered" evidence="22">
    <location>
        <begin position="1"/>
        <end position="33"/>
    </location>
</feature>
<feature type="domain" description="Peptidase M14" evidence="23">
    <location>
        <begin position="164"/>
        <end position="474"/>
    </location>
</feature>
<dbReference type="GO" id="GO:0030496">
    <property type="term" value="C:midbody"/>
    <property type="evidence" value="ECO:0007669"/>
    <property type="project" value="UniProtKB-SubCell"/>
</dbReference>
<keyword evidence="10" id="KW-0862">Zinc</keyword>
<evidence type="ECO:0000256" key="8">
    <source>
        <dbReference type="ARBA" id="ARBA00022723"/>
    </source>
</evidence>
<keyword evidence="7" id="KW-0645">Protease</keyword>
<evidence type="ECO:0000256" key="1">
    <source>
        <dbReference type="ARBA" id="ARBA00001947"/>
    </source>
</evidence>
<dbReference type="PANTHER" id="PTHR12756:SF12">
    <property type="entry name" value="CYTOSOLIC CARBOXYPEPTIDASE-LIKE PROTEIN 5"/>
    <property type="match status" value="1"/>
</dbReference>
<dbReference type="InterPro" id="IPR050821">
    <property type="entry name" value="Cytosolic_carboxypeptidase"/>
</dbReference>
<dbReference type="InterPro" id="IPR000834">
    <property type="entry name" value="Peptidase_M14"/>
</dbReference>
<evidence type="ECO:0000256" key="7">
    <source>
        <dbReference type="ARBA" id="ARBA00022670"/>
    </source>
</evidence>
<comment type="catalytic activity">
    <reaction evidence="15">
        <text>C-terminal L-alpha-aminoacyl-L-glutamyl-L-glutamyl-[tubulin] + H2O = C-terminal L-alpha-aminoacyl-L-glutamyl-[tubulin] + L-glutamate</text>
        <dbReference type="Rhea" id="RHEA:63792"/>
        <dbReference type="Rhea" id="RHEA-COMP:16435"/>
        <dbReference type="Rhea" id="RHEA-COMP:16436"/>
        <dbReference type="ChEBI" id="CHEBI:15377"/>
        <dbReference type="ChEBI" id="CHEBI:29985"/>
        <dbReference type="ChEBI" id="CHEBI:149555"/>
        <dbReference type="ChEBI" id="CHEBI:149556"/>
        <dbReference type="EC" id="3.4.17.24"/>
    </reaction>
    <physiologicalReaction direction="left-to-right" evidence="15">
        <dbReference type="Rhea" id="RHEA:63793"/>
    </physiologicalReaction>
</comment>
<evidence type="ECO:0000256" key="12">
    <source>
        <dbReference type="ARBA" id="ARBA00023212"/>
    </source>
</evidence>
<name>A0AAX4P0Z2_9CHLO</name>
<dbReference type="GO" id="GO:0008270">
    <property type="term" value="F:zinc ion binding"/>
    <property type="evidence" value="ECO:0007669"/>
    <property type="project" value="InterPro"/>
</dbReference>
<dbReference type="InterPro" id="IPR040626">
    <property type="entry name" value="Pepdidase_M14_N"/>
</dbReference>
<evidence type="ECO:0000256" key="9">
    <source>
        <dbReference type="ARBA" id="ARBA00022801"/>
    </source>
</evidence>
<dbReference type="EMBL" id="CP151502">
    <property type="protein sequence ID" value="WZN59760.1"/>
    <property type="molecule type" value="Genomic_DNA"/>
</dbReference>
<gene>
    <name evidence="24" type="ORF">HKI87_02g12860</name>
</gene>
<dbReference type="Gene3D" id="3.40.630.10">
    <property type="entry name" value="Zn peptidases"/>
    <property type="match status" value="1"/>
</dbReference>
<evidence type="ECO:0000256" key="10">
    <source>
        <dbReference type="ARBA" id="ARBA00022833"/>
    </source>
</evidence>
<dbReference type="GO" id="GO:0005634">
    <property type="term" value="C:nucleus"/>
    <property type="evidence" value="ECO:0007669"/>
    <property type="project" value="UniProtKB-SubCell"/>
</dbReference>
<evidence type="ECO:0000259" key="23">
    <source>
        <dbReference type="PROSITE" id="PS52035"/>
    </source>
</evidence>
<evidence type="ECO:0000256" key="18">
    <source>
        <dbReference type="ARBA" id="ARBA00032753"/>
    </source>
</evidence>
<feature type="active site" description="Proton donor/acceptor" evidence="21">
    <location>
        <position position="428"/>
    </location>
</feature>
<dbReference type="Pfam" id="PF18027">
    <property type="entry name" value="Pepdidase_M14_N"/>
    <property type="match status" value="1"/>
</dbReference>
<keyword evidence="9" id="KW-0378">Hydrolase</keyword>
<sequence>MWRAIGLDEPVASPQLDPSSSVEGKGNQDGRQREWSCGRLKFRTDFDSGNLGDVIPCTKEGEYDLWVRPDCSGQACETKHRTWFYFGVSGQSANEVVSFNVVNMNKQAKLYSFDMRPVYFTPGSTEQWLPTSDPVRHQAVNSGFKISFSHRFESARETFFAFCIPFSCTDNERLMATVQKHAEQRDDLYFCREILGYSKHGRPIDLLTITSKGGMLDSAEAPLSYPCVDRGDAARAFDPKKKIFVVTSRVHPGETPATHVFNGFLGFLLQRDDERAIKLREKFVFKLIPIVNPDGVSFGHYRSDSQGQNLNRFYDDPKPDLHPETFAVKSLIMYYFGKGSLEVCIDLHAHANRMGSFAYCNHLSSQQQIDTIMYTKLVAMNCPYFDFRSCSFSERNMSIKDKNGESKEGSNRVALYRSTNLVHIYTIETNYSCASLTTAVTDATDGTKTLSPGYKVQSRKKFTVDSFGQIGKALLVGMLDVREWNPYSRLKSSEFKNMQILRNWASSYINASVLSKKFKSLSALSPKKSSVAAAATDKPLPKPRRSSISAARGDGGGENKKERRKSIFDQNKELIRAMSLENRERRRSIALQNEAEKDKRAVGGDKSVSDKLNVQRLELDGVETNENIKAVRWF</sequence>
<keyword evidence="12" id="KW-0206">Cytoskeleton</keyword>
<evidence type="ECO:0000256" key="20">
    <source>
        <dbReference type="ARBA" id="ARBA00047714"/>
    </source>
</evidence>
<evidence type="ECO:0000256" key="16">
    <source>
        <dbReference type="ARBA" id="ARBA00024627"/>
    </source>
</evidence>
<dbReference type="InterPro" id="IPR034286">
    <property type="entry name" value="M14_AGBL5-like"/>
</dbReference>
<evidence type="ECO:0000256" key="2">
    <source>
        <dbReference type="ARBA" id="ARBA00004123"/>
    </source>
</evidence>
<keyword evidence="24" id="KW-0121">Carboxypeptidase</keyword>
<dbReference type="AlphaFoldDB" id="A0AAX4P0Z2"/>
<feature type="compositionally biased region" description="Basic and acidic residues" evidence="22">
    <location>
        <begin position="555"/>
        <end position="568"/>
    </location>
</feature>
<evidence type="ECO:0000313" key="25">
    <source>
        <dbReference type="Proteomes" id="UP001472866"/>
    </source>
</evidence>
<accession>A0AAX4P0Z2</accession>
<reference evidence="24 25" key="1">
    <citation type="submission" date="2024-03" db="EMBL/GenBank/DDBJ databases">
        <title>Complete genome sequence of the green alga Chloropicon roscoffensis RCC1871.</title>
        <authorList>
            <person name="Lemieux C."/>
            <person name="Pombert J.-F."/>
            <person name="Otis C."/>
            <person name="Turmel M."/>
        </authorList>
    </citation>
    <scope>NUCLEOTIDE SEQUENCE [LARGE SCALE GENOMIC DNA]</scope>
    <source>
        <strain evidence="24 25">RCC1871</strain>
    </source>
</reference>
<evidence type="ECO:0000256" key="11">
    <source>
        <dbReference type="ARBA" id="ARBA00023049"/>
    </source>
</evidence>
<evidence type="ECO:0000256" key="15">
    <source>
        <dbReference type="ARBA" id="ARBA00024524"/>
    </source>
</evidence>
<evidence type="ECO:0000256" key="4">
    <source>
        <dbReference type="ARBA" id="ARBA00004214"/>
    </source>
</evidence>
<dbReference type="GO" id="GO:0005819">
    <property type="term" value="C:spindle"/>
    <property type="evidence" value="ECO:0007669"/>
    <property type="project" value="UniProtKB-SubCell"/>
</dbReference>
<keyword evidence="8" id="KW-0479">Metal-binding</keyword>
<proteinExistence type="inferred from homology"/>
<dbReference type="GO" id="GO:0004181">
    <property type="term" value="F:metallocarboxypeptidase activity"/>
    <property type="evidence" value="ECO:0007669"/>
    <property type="project" value="InterPro"/>
</dbReference>
<comment type="similarity">
    <text evidence="5 21">Belongs to the peptidase M14 family.</text>
</comment>
<keyword evidence="6" id="KW-0963">Cytoplasm</keyword>
<dbReference type="PROSITE" id="PS52035">
    <property type="entry name" value="PEPTIDASE_M14"/>
    <property type="match status" value="1"/>
</dbReference>